<protein>
    <submittedName>
        <fullName evidence="2">Uncharacterized protein</fullName>
    </submittedName>
</protein>
<name>A0ABD0USL0_DENTH</name>
<sequence length="80" mass="9765">MTCIQNALNQYRGVYLYSAFSLLLPTILPRNDIWFCWCLNWGSEIFYTLKFFFFLFIFFSISTGLFYCSFFSHRLQLLYY</sequence>
<accession>A0ABD0USL0</accession>
<feature type="transmembrane region" description="Helical" evidence="1">
    <location>
        <begin position="51"/>
        <end position="71"/>
    </location>
</feature>
<proteinExistence type="predicted"/>
<dbReference type="Proteomes" id="UP001552299">
    <property type="component" value="Unassembled WGS sequence"/>
</dbReference>
<gene>
    <name evidence="2" type="ORF">M5K25_016718</name>
</gene>
<dbReference type="AlphaFoldDB" id="A0ABD0USL0"/>
<keyword evidence="3" id="KW-1185">Reference proteome</keyword>
<dbReference type="EMBL" id="JANQDX010000013">
    <property type="protein sequence ID" value="KAL0913271.1"/>
    <property type="molecule type" value="Genomic_DNA"/>
</dbReference>
<organism evidence="2 3">
    <name type="scientific">Dendrobium thyrsiflorum</name>
    <name type="common">Pinecone-like raceme dendrobium</name>
    <name type="synonym">Orchid</name>
    <dbReference type="NCBI Taxonomy" id="117978"/>
    <lineage>
        <taxon>Eukaryota</taxon>
        <taxon>Viridiplantae</taxon>
        <taxon>Streptophyta</taxon>
        <taxon>Embryophyta</taxon>
        <taxon>Tracheophyta</taxon>
        <taxon>Spermatophyta</taxon>
        <taxon>Magnoliopsida</taxon>
        <taxon>Liliopsida</taxon>
        <taxon>Asparagales</taxon>
        <taxon>Orchidaceae</taxon>
        <taxon>Epidendroideae</taxon>
        <taxon>Malaxideae</taxon>
        <taxon>Dendrobiinae</taxon>
        <taxon>Dendrobium</taxon>
    </lineage>
</organism>
<reference evidence="2 3" key="1">
    <citation type="journal article" date="2024" name="Plant Biotechnol. J.">
        <title>Dendrobium thyrsiflorum genome and its molecular insights into genes involved in important horticultural traits.</title>
        <authorList>
            <person name="Chen B."/>
            <person name="Wang J.Y."/>
            <person name="Zheng P.J."/>
            <person name="Li K.L."/>
            <person name="Liang Y.M."/>
            <person name="Chen X.F."/>
            <person name="Zhang C."/>
            <person name="Zhao X."/>
            <person name="He X."/>
            <person name="Zhang G.Q."/>
            <person name="Liu Z.J."/>
            <person name="Xu Q."/>
        </authorList>
    </citation>
    <scope>NUCLEOTIDE SEQUENCE [LARGE SCALE GENOMIC DNA]</scope>
    <source>
        <strain evidence="2">GZMU011</strain>
    </source>
</reference>
<evidence type="ECO:0000313" key="2">
    <source>
        <dbReference type="EMBL" id="KAL0913271.1"/>
    </source>
</evidence>
<comment type="caution">
    <text evidence="2">The sequence shown here is derived from an EMBL/GenBank/DDBJ whole genome shotgun (WGS) entry which is preliminary data.</text>
</comment>
<evidence type="ECO:0000313" key="3">
    <source>
        <dbReference type="Proteomes" id="UP001552299"/>
    </source>
</evidence>
<keyword evidence="1" id="KW-1133">Transmembrane helix</keyword>
<evidence type="ECO:0000256" key="1">
    <source>
        <dbReference type="SAM" id="Phobius"/>
    </source>
</evidence>
<keyword evidence="1" id="KW-0472">Membrane</keyword>
<keyword evidence="1" id="KW-0812">Transmembrane</keyword>